<dbReference type="Proteomes" id="UP000444960">
    <property type="component" value="Unassembled WGS sequence"/>
</dbReference>
<organism evidence="1 2">
    <name type="scientific">Gordonia spumicola</name>
    <dbReference type="NCBI Taxonomy" id="589161"/>
    <lineage>
        <taxon>Bacteria</taxon>
        <taxon>Bacillati</taxon>
        <taxon>Actinomycetota</taxon>
        <taxon>Actinomycetes</taxon>
        <taxon>Mycobacteriales</taxon>
        <taxon>Gordoniaceae</taxon>
        <taxon>Gordonia</taxon>
    </lineage>
</organism>
<accession>A0A7I9V8D9</accession>
<sequence length="186" mass="20155">MVSTYGVVVISDLSSEESARALRARIVDVLTRQWREMSGSGPIDELWTAIVEVEGGARLTVSAPGMIADRAEREFFTGADQGRAVVCEDSDEYGVQFGVWKLGSEGPSLVYRLYAQDEEYEADQGSIARQVRGADAATRAARVFDVDPGALIDLDSDTAPVVGEIGFVGSPFIPLLNALNLQWPER</sequence>
<name>A0A7I9V8D9_9ACTN</name>
<proteinExistence type="predicted"/>
<keyword evidence="2" id="KW-1185">Reference proteome</keyword>
<dbReference type="EMBL" id="BJOV01000003">
    <property type="protein sequence ID" value="GEE01502.1"/>
    <property type="molecule type" value="Genomic_DNA"/>
</dbReference>
<dbReference type="AlphaFoldDB" id="A0A7I9V8D9"/>
<evidence type="ECO:0000313" key="2">
    <source>
        <dbReference type="Proteomes" id="UP000444960"/>
    </source>
</evidence>
<reference evidence="2" key="1">
    <citation type="submission" date="2019-06" db="EMBL/GenBank/DDBJ databases">
        <title>Gordonia isolated from sludge of a wastewater treatment plant.</title>
        <authorList>
            <person name="Tamura T."/>
            <person name="Aoyama K."/>
            <person name="Kang Y."/>
            <person name="Saito S."/>
            <person name="Akiyama N."/>
            <person name="Yazawa K."/>
            <person name="Gonoi T."/>
            <person name="Mikami Y."/>
        </authorList>
    </citation>
    <scope>NUCLEOTIDE SEQUENCE [LARGE SCALE GENOMIC DNA]</scope>
    <source>
        <strain evidence="2">NBRC 107696</strain>
    </source>
</reference>
<gene>
    <name evidence="1" type="ORF">nbrc107696_19480</name>
</gene>
<comment type="caution">
    <text evidence="1">The sequence shown here is derived from an EMBL/GenBank/DDBJ whole genome shotgun (WGS) entry which is preliminary data.</text>
</comment>
<protein>
    <submittedName>
        <fullName evidence="1">Uncharacterized protein</fullName>
    </submittedName>
</protein>
<evidence type="ECO:0000313" key="1">
    <source>
        <dbReference type="EMBL" id="GEE01502.1"/>
    </source>
</evidence>